<gene>
    <name evidence="2" type="ORF">LMG27952_06931</name>
</gene>
<accession>A0ABN7IDG0</accession>
<feature type="compositionally biased region" description="Basic and acidic residues" evidence="1">
    <location>
        <begin position="1"/>
        <end position="11"/>
    </location>
</feature>
<reference evidence="2 3" key="1">
    <citation type="submission" date="2020-10" db="EMBL/GenBank/DDBJ databases">
        <authorList>
            <person name="Peeters C."/>
        </authorList>
    </citation>
    <scope>NUCLEOTIDE SEQUENCE [LARGE SCALE GENOMIC DNA]</scope>
    <source>
        <strain evidence="2 3">LMG 27952</strain>
    </source>
</reference>
<evidence type="ECO:0000256" key="1">
    <source>
        <dbReference type="SAM" id="MobiDB-lite"/>
    </source>
</evidence>
<feature type="region of interest" description="Disordered" evidence="1">
    <location>
        <begin position="1"/>
        <end position="42"/>
    </location>
</feature>
<protein>
    <submittedName>
        <fullName evidence="2">Uncharacterized protein</fullName>
    </submittedName>
</protein>
<name>A0ABN7IDG0_9BURK</name>
<evidence type="ECO:0000313" key="3">
    <source>
        <dbReference type="Proteomes" id="UP000656319"/>
    </source>
</evidence>
<comment type="caution">
    <text evidence="2">The sequence shown here is derived from an EMBL/GenBank/DDBJ whole genome shotgun (WGS) entry which is preliminary data.</text>
</comment>
<dbReference type="EMBL" id="CAJHCQ010000027">
    <property type="protein sequence ID" value="CAD6559652.1"/>
    <property type="molecule type" value="Genomic_DNA"/>
</dbReference>
<organism evidence="2 3">
    <name type="scientific">Paraburkholderia hiiakae</name>
    <dbReference type="NCBI Taxonomy" id="1081782"/>
    <lineage>
        <taxon>Bacteria</taxon>
        <taxon>Pseudomonadati</taxon>
        <taxon>Pseudomonadota</taxon>
        <taxon>Betaproteobacteria</taxon>
        <taxon>Burkholderiales</taxon>
        <taxon>Burkholderiaceae</taxon>
        <taxon>Paraburkholderia</taxon>
    </lineage>
</organism>
<sequence length="72" mass="7772">MPRQKKDDHPRKWQAWDCPGGELAGSTAGKRSAARQGISRASATASIAFRRSSSRMLIVIIPVQAIGGSTHR</sequence>
<dbReference type="Proteomes" id="UP000656319">
    <property type="component" value="Unassembled WGS sequence"/>
</dbReference>
<keyword evidence="3" id="KW-1185">Reference proteome</keyword>
<proteinExistence type="predicted"/>
<evidence type="ECO:0000313" key="2">
    <source>
        <dbReference type="EMBL" id="CAD6559652.1"/>
    </source>
</evidence>